<dbReference type="EMBL" id="JAACJJ010000048">
    <property type="protein sequence ID" value="KAF5313544.1"/>
    <property type="molecule type" value="Genomic_DNA"/>
</dbReference>
<sequence>MGTNYLRKCDYLLSMEVKLPSLEDDEGGFCSFIPHIPLLMYQKKGSDDSIPLGTFTDGLVPKPPDEGDFVYSVNETLHDLKPTYNTLHAPEIPEIRPPPGRYFPTPPDGGYQLMRTQAYTRGFVYVADYDLGSMETHKNRLIHIATPPLTLLNGRVVVPGMIRMEPGIPFVFRFNKEAHRLHTVGCLQTLESLKHYPDYPQILDASVQLAKLSWGYSSDDGSASVPPVYELDGLKPNDRSTTRPFQDDTRDGSYSLGHTVMKGDGLGTVLPSVQANSSQAVSQISAILKTLHTLRRLVMPKCLSRFENEIWDFHMDLNNVFSFGGLEPNGSSVQLNVSSLGVNLNKAIGAVQGFWHADFLDDPQFWTLFILLLRIGPEGDPGPFFLARGGIYVHELGAWVIFLVLFLVFKGTDLHTGVAPHEDTQSHAAWVKSVIDSVWNLVGPQNRLGFVIYLGCVPSKRLGSANVTPPTGFGNYGSSVAHKATQKDFASHGHATMGSRDDRANRLGREAVSDFYNTLRHSHLSLNIDINKLMECISYQDHGVNISLRPLPYHPIQDREHIKKYLSLYAWHSSESNLFNLGITNKMLRSVEPTDLSAALMPFDDATELVLGLECLSLPIEEVLSQRVVAGRNKLIQSWIRKQLNSQHRPIQVTLPNRITRARARLLADTSAMPASLSDGSPESTATTENVEQNITPISPMQVDTPALTIDVLGSARPGISRPQRTNTRKRKYNADDEIDEDGTSSYSDDNNLTEDDGPSLANVRSNVYEVEAIVGHRNFDDRTCREWLVKFKGYDNPEYVKENDLSGCLRLLSQYNRKHGLENLHLARSVVTKVPRKDVVAPRVNAVSELAANLNQFLLLLDERRLDAEIAGMIQRFQNAINGGKDHWSTDTTISSFATIWTDHCNATYDLSDCLPFFESSPIDTTIIQFGLMQRMMSVLPRINSSLHQLDVVERGFQQELCRALISIYNWYTTTGPLLSQHLLSYYQSSGFEELKTKSSPLAHLVDHVVQYTHSRIVEMRNEQEMQPKKGRKRLGKKHKIMVAFNQLPQSRFYQKIAAESLNHVPGNLYGLLESPKVREYVKLPLIARGRLPIVYDPMSALVSASAACLEELWSREIVMPAIKSLESHSAFKSSRSTSADLSVIRDRAITRGAILSCIRQACQSDGIFASTEMKTFLSRPTQDLLPLDRDSRRAGKLQGPDRDEYLQPLREAIEDQLDRYPGIVEKAARLGDLMETHLYAVHTGGVVDFDDFLPVGDENLAEDLDPTSVTRTKKTGRLFASGNWTVAPAAMNALRSQVLPTPFLTPLALILREALNKRRNLRQADETMSRILNGSHPNQSSSRVFPPSHTDPIRQYSEYASLFQKHLPGQKLTSRFGISSLLSWMGTGQGCGTKAFLSQIVRPNGFFSSTIDEQLEVFQPIISNNRGLSFQLGSSMNGTKMHLIPGYIACFDERIWGQPNNLFNICPAIRSKTRSSFPFGQKPRLTIEEKFACYWDSSTQDKWVEFLGAMIDQDPDTWAGPKPTWFAVMDFLHSLEIPLFGRGLTVLQTANNLVFANIATMPTQAEVSGWIFKHKSLGAHRGMYMLGFSYLSSYAGVKYAFTVLYDHLDQFLSDNDKQILGFNPLFLEHVLCKVARWSSRLQSSKSNGDVLSLHALSTRLEDHIPMWISGGNEENPLAIPFPLTISDSRLIALRDSL</sequence>
<dbReference type="OrthoDB" id="3064439at2759"/>
<evidence type="ECO:0000256" key="1">
    <source>
        <dbReference type="SAM" id="MobiDB-lite"/>
    </source>
</evidence>
<protein>
    <recommendedName>
        <fullName evidence="2">Chromo domain-containing protein</fullName>
    </recommendedName>
</protein>
<keyword evidence="4" id="KW-1185">Reference proteome</keyword>
<dbReference type="InterPro" id="IPR000953">
    <property type="entry name" value="Chromo/chromo_shadow_dom"/>
</dbReference>
<comment type="caution">
    <text evidence="3">The sequence shown here is derived from an EMBL/GenBank/DDBJ whole genome shotgun (WGS) entry which is preliminary data.</text>
</comment>
<dbReference type="InterPro" id="IPR016197">
    <property type="entry name" value="Chromo-like_dom_sf"/>
</dbReference>
<dbReference type="Gene3D" id="2.40.50.40">
    <property type="match status" value="1"/>
</dbReference>
<evidence type="ECO:0000259" key="2">
    <source>
        <dbReference type="PROSITE" id="PS50013"/>
    </source>
</evidence>
<proteinExistence type="predicted"/>
<dbReference type="SUPFAM" id="SSF54160">
    <property type="entry name" value="Chromo domain-like"/>
    <property type="match status" value="1"/>
</dbReference>
<reference evidence="3 4" key="1">
    <citation type="journal article" date="2020" name="ISME J.">
        <title>Uncovering the hidden diversity of litter-decomposition mechanisms in mushroom-forming fungi.</title>
        <authorList>
            <person name="Floudas D."/>
            <person name="Bentzer J."/>
            <person name="Ahren D."/>
            <person name="Johansson T."/>
            <person name="Persson P."/>
            <person name="Tunlid A."/>
        </authorList>
    </citation>
    <scope>NUCLEOTIDE SEQUENCE [LARGE SCALE GENOMIC DNA]</scope>
    <source>
        <strain evidence="3 4">CBS 101986</strain>
    </source>
</reference>
<evidence type="ECO:0000313" key="4">
    <source>
        <dbReference type="Proteomes" id="UP000567179"/>
    </source>
</evidence>
<name>A0A8H5EV49_9AGAR</name>
<dbReference type="PROSITE" id="PS50013">
    <property type="entry name" value="CHROMO_2"/>
    <property type="match status" value="1"/>
</dbReference>
<dbReference type="SMART" id="SM00298">
    <property type="entry name" value="CHROMO"/>
    <property type="match status" value="1"/>
</dbReference>
<evidence type="ECO:0000313" key="3">
    <source>
        <dbReference type="EMBL" id="KAF5313544.1"/>
    </source>
</evidence>
<feature type="domain" description="Chromo" evidence="2">
    <location>
        <begin position="769"/>
        <end position="820"/>
    </location>
</feature>
<organism evidence="3 4">
    <name type="scientific">Psilocybe cf. subviscida</name>
    <dbReference type="NCBI Taxonomy" id="2480587"/>
    <lineage>
        <taxon>Eukaryota</taxon>
        <taxon>Fungi</taxon>
        <taxon>Dikarya</taxon>
        <taxon>Basidiomycota</taxon>
        <taxon>Agaricomycotina</taxon>
        <taxon>Agaricomycetes</taxon>
        <taxon>Agaricomycetidae</taxon>
        <taxon>Agaricales</taxon>
        <taxon>Agaricineae</taxon>
        <taxon>Strophariaceae</taxon>
        <taxon>Psilocybe</taxon>
    </lineage>
</organism>
<feature type="compositionally biased region" description="Polar residues" evidence="1">
    <location>
        <begin position="678"/>
        <end position="699"/>
    </location>
</feature>
<dbReference type="Proteomes" id="UP000567179">
    <property type="component" value="Unassembled WGS sequence"/>
</dbReference>
<dbReference type="CDD" id="cd00024">
    <property type="entry name" value="CD_CSD"/>
    <property type="match status" value="1"/>
</dbReference>
<gene>
    <name evidence="3" type="ORF">D9619_013739</name>
</gene>
<dbReference type="GO" id="GO:0006338">
    <property type="term" value="P:chromatin remodeling"/>
    <property type="evidence" value="ECO:0007669"/>
    <property type="project" value="UniProtKB-ARBA"/>
</dbReference>
<accession>A0A8H5EV49</accession>
<feature type="region of interest" description="Disordered" evidence="1">
    <location>
        <begin position="670"/>
        <end position="761"/>
    </location>
</feature>